<dbReference type="eggNOG" id="COG4678">
    <property type="taxonomic scope" value="Bacteria"/>
</dbReference>
<dbReference type="GO" id="GO:0042742">
    <property type="term" value="P:defense response to bacterium"/>
    <property type="evidence" value="ECO:0007669"/>
    <property type="project" value="UniProtKB-KW"/>
</dbReference>
<organism evidence="4 5">
    <name type="scientific">Paracoccus aminophilus JCM 7686</name>
    <dbReference type="NCBI Taxonomy" id="1367847"/>
    <lineage>
        <taxon>Bacteria</taxon>
        <taxon>Pseudomonadati</taxon>
        <taxon>Pseudomonadota</taxon>
        <taxon>Alphaproteobacteria</taxon>
        <taxon>Rhodobacterales</taxon>
        <taxon>Paracoccaceae</taxon>
        <taxon>Paracoccus</taxon>
    </lineage>
</organism>
<evidence type="ECO:0000256" key="1">
    <source>
        <dbReference type="ARBA" id="ARBA00022529"/>
    </source>
</evidence>
<dbReference type="InterPro" id="IPR023347">
    <property type="entry name" value="Lysozyme_dom_sf"/>
</dbReference>
<evidence type="ECO:0000313" key="5">
    <source>
        <dbReference type="Proteomes" id="UP000015480"/>
    </source>
</evidence>
<dbReference type="OrthoDB" id="7756983at2"/>
<dbReference type="GO" id="GO:0003796">
    <property type="term" value="F:lysozyme activity"/>
    <property type="evidence" value="ECO:0007669"/>
    <property type="project" value="UniProtKB-EC"/>
</dbReference>
<keyword evidence="3" id="KW-0378">Hydrolase</keyword>
<evidence type="ECO:0000256" key="2">
    <source>
        <dbReference type="ARBA" id="ARBA00022638"/>
    </source>
</evidence>
<dbReference type="Gene3D" id="1.10.530.40">
    <property type="match status" value="1"/>
</dbReference>
<proteinExistence type="inferred from homology"/>
<dbReference type="PATRIC" id="fig|1367847.3.peg.1996"/>
<comment type="catalytic activity">
    <reaction evidence="3">
        <text>Hydrolysis of (1-&gt;4)-beta-linkages between N-acetylmuramic acid and N-acetyl-D-glucosamine residues in a peptidoglycan and between N-acetyl-D-glucosamine residues in chitodextrins.</text>
        <dbReference type="EC" id="3.2.1.17"/>
    </reaction>
</comment>
<keyword evidence="1 3" id="KW-0929">Antimicrobial</keyword>
<dbReference type="InterPro" id="IPR002196">
    <property type="entry name" value="Glyco_hydro_24"/>
</dbReference>
<dbReference type="STRING" id="1367847.JCM7686_2001"/>
<reference evidence="4 5" key="1">
    <citation type="journal article" date="2014" name="BMC Genomics">
        <title>Architecture and functions of a multipartite genome of the methylotrophic bacterium Paracoccus aminophilus JCM 7686, containing primary and secondary chromids.</title>
        <authorList>
            <person name="Dziewit L."/>
            <person name="Czarnecki J."/>
            <person name="Wibberg D."/>
            <person name="Radlinska M."/>
            <person name="Mrozek P."/>
            <person name="Szymczak M."/>
            <person name="Schluter A."/>
            <person name="Puhler A."/>
            <person name="Bartosik D."/>
        </authorList>
    </citation>
    <scope>NUCLEOTIDE SEQUENCE [LARGE SCALE GENOMIC DNA]</scope>
    <source>
        <strain evidence="4">JCM 7686</strain>
    </source>
</reference>
<keyword evidence="5" id="KW-1185">Reference proteome</keyword>
<evidence type="ECO:0000256" key="3">
    <source>
        <dbReference type="RuleBase" id="RU003788"/>
    </source>
</evidence>
<dbReference type="EC" id="3.2.1.17" evidence="3"/>
<dbReference type="SUPFAM" id="SSF53955">
    <property type="entry name" value="Lysozyme-like"/>
    <property type="match status" value="1"/>
</dbReference>
<protein>
    <recommendedName>
        <fullName evidence="3">Lysozyme</fullName>
        <ecNumber evidence="3">3.2.1.17</ecNumber>
    </recommendedName>
</protein>
<dbReference type="InterPro" id="IPR023346">
    <property type="entry name" value="Lysozyme-like_dom_sf"/>
</dbReference>
<name>S5Y072_PARAH</name>
<gene>
    <name evidence="4" type="ORF">JCM7686_2001</name>
</gene>
<sequence length="969" mass="102740">MADEPDLVVSAGFSDSQLVREANKVVAFYKKRGEEAQKAFVDAQGKVTNTEALRAHTREMDKLAKTYDPAYRAAKAYEKQVEELSRALKVGAIDQKTYIAATERAARQMKQAGEVSEQASRRVGGGGNTLQQVGWQVGDFAVQVGAGTSAAQALGQQLPQLLGAFGAVGALAGAAAAILIPLGAALIKASDTSAQFGDKLKLVKESTDLMKAAVEAAETPITVLAARYGEAAGAAQSFFQQQSAIARAIASSAMADLGKSIGSIGGGFGDKAESAGLLASGLGWISGADVDRKMTDTEKKVKNLADTYRLSWPQAQKLAAAMKLTTEAGGDTVKVQQAAEALQQALIDVAGGADKVAERFGGKDGLAEKAKAYFDMASSQSEALRSAQTRVVEQYQTDTEKLKKLSDDRLTAQKMLDEAIKSGSAEAEKAARERLKLLDDEEKKVRSLAVANDEAFQAMQRRLKQQIGAHWNISSGQMQNGLISDVIAQATGSTPKEWGEWAQKIKSTASASEVIKRYEGYQPTGKWDVNAYRAGYGSDTVTLADGTIAKVTKGMAVSIEDANRDLSRRIGEFQSGIIDSIGAVRWKQFDPGQQAALTSIAYNYGSLPQRILEPVRSGSNQDIANAIAQLSTDNNGINAKRRQSEASAFGQAKDLTAEIEERERLAKQVKEYGAQLAKNLLTEQESSKLAAQQADQIAAVKAQQLKPDDQARAIAEINGEFEKQKTIMMLVADAKRRNVDLDTLMTGSTLTYKQAIEALGEAKKADIIATNERAVAEGKVAERQQFMASVQDTLKDGLLDAIVAGNSFADVLGNVAKMLAKAALEAALFGSGPFSGGGGSGLLGGLFGSIFGGGDKLVGALRGAGAPAVLPGRANGGPVTAGQMYMTGERGPEPFVPAVNGRILSVPQAQAALRGGQGGSSYAPQTSIVINGNSDRDRIAELEARLNKRDQQAFSQWLRFNREYGQRMS</sequence>
<dbReference type="KEGG" id="pami:JCM7686_2001"/>
<keyword evidence="2 3" id="KW-0081">Bacteriolytic enzyme</keyword>
<comment type="similarity">
    <text evidence="3">Belongs to the glycosyl hydrolase 24 family.</text>
</comment>
<dbReference type="GO" id="GO:0016998">
    <property type="term" value="P:cell wall macromolecule catabolic process"/>
    <property type="evidence" value="ECO:0007669"/>
    <property type="project" value="InterPro"/>
</dbReference>
<keyword evidence="3" id="KW-0326">Glycosidase</keyword>
<dbReference type="Proteomes" id="UP000015480">
    <property type="component" value="Chromosome"/>
</dbReference>
<dbReference type="AlphaFoldDB" id="S5Y072"/>
<dbReference type="EMBL" id="CP006650">
    <property type="protein sequence ID" value="AGT09095.1"/>
    <property type="molecule type" value="Genomic_DNA"/>
</dbReference>
<evidence type="ECO:0000313" key="4">
    <source>
        <dbReference type="EMBL" id="AGT09095.1"/>
    </source>
</evidence>
<dbReference type="RefSeq" id="WP_020950733.1">
    <property type="nucleotide sequence ID" value="NC_022041.1"/>
</dbReference>
<dbReference type="GO" id="GO:0031640">
    <property type="term" value="P:killing of cells of another organism"/>
    <property type="evidence" value="ECO:0007669"/>
    <property type="project" value="UniProtKB-KW"/>
</dbReference>
<dbReference type="GO" id="GO:0009253">
    <property type="term" value="P:peptidoglycan catabolic process"/>
    <property type="evidence" value="ECO:0007669"/>
    <property type="project" value="InterPro"/>
</dbReference>
<dbReference type="HOGENOM" id="CLU_309469_0_0_5"/>
<accession>S5Y072</accession>
<dbReference type="Pfam" id="PF00959">
    <property type="entry name" value="Phage_lysozyme"/>
    <property type="match status" value="1"/>
</dbReference>